<organism evidence="1 2">
    <name type="scientific">Cercospora zeae-maydis SCOH1-5</name>
    <dbReference type="NCBI Taxonomy" id="717836"/>
    <lineage>
        <taxon>Eukaryota</taxon>
        <taxon>Fungi</taxon>
        <taxon>Dikarya</taxon>
        <taxon>Ascomycota</taxon>
        <taxon>Pezizomycotina</taxon>
        <taxon>Dothideomycetes</taxon>
        <taxon>Dothideomycetidae</taxon>
        <taxon>Mycosphaerellales</taxon>
        <taxon>Mycosphaerellaceae</taxon>
        <taxon>Cercospora</taxon>
    </lineage>
</organism>
<dbReference type="Proteomes" id="UP000799539">
    <property type="component" value="Unassembled WGS sequence"/>
</dbReference>
<accession>A0A6A6FC95</accession>
<protein>
    <submittedName>
        <fullName evidence="1">Uncharacterized protein</fullName>
    </submittedName>
</protein>
<dbReference type="AlphaFoldDB" id="A0A6A6FC95"/>
<keyword evidence="2" id="KW-1185">Reference proteome</keyword>
<evidence type="ECO:0000313" key="2">
    <source>
        <dbReference type="Proteomes" id="UP000799539"/>
    </source>
</evidence>
<name>A0A6A6FC95_9PEZI</name>
<dbReference type="EMBL" id="ML992678">
    <property type="protein sequence ID" value="KAF2211007.1"/>
    <property type="molecule type" value="Genomic_DNA"/>
</dbReference>
<reference evidence="1" key="1">
    <citation type="journal article" date="2020" name="Stud. Mycol.">
        <title>101 Dothideomycetes genomes: a test case for predicting lifestyles and emergence of pathogens.</title>
        <authorList>
            <person name="Haridas S."/>
            <person name="Albert R."/>
            <person name="Binder M."/>
            <person name="Bloem J."/>
            <person name="Labutti K."/>
            <person name="Salamov A."/>
            <person name="Andreopoulos B."/>
            <person name="Baker S."/>
            <person name="Barry K."/>
            <person name="Bills G."/>
            <person name="Bluhm B."/>
            <person name="Cannon C."/>
            <person name="Castanera R."/>
            <person name="Culley D."/>
            <person name="Daum C."/>
            <person name="Ezra D."/>
            <person name="Gonzalez J."/>
            <person name="Henrissat B."/>
            <person name="Kuo A."/>
            <person name="Liang C."/>
            <person name="Lipzen A."/>
            <person name="Lutzoni F."/>
            <person name="Magnuson J."/>
            <person name="Mondo S."/>
            <person name="Nolan M."/>
            <person name="Ohm R."/>
            <person name="Pangilinan J."/>
            <person name="Park H.-J."/>
            <person name="Ramirez L."/>
            <person name="Alfaro M."/>
            <person name="Sun H."/>
            <person name="Tritt A."/>
            <person name="Yoshinaga Y."/>
            <person name="Zwiers L.-H."/>
            <person name="Turgeon B."/>
            <person name="Goodwin S."/>
            <person name="Spatafora J."/>
            <person name="Crous P."/>
            <person name="Grigoriev I."/>
        </authorList>
    </citation>
    <scope>NUCLEOTIDE SEQUENCE</scope>
    <source>
        <strain evidence="1">SCOH1-5</strain>
    </source>
</reference>
<evidence type="ECO:0000313" key="1">
    <source>
        <dbReference type="EMBL" id="KAF2211007.1"/>
    </source>
</evidence>
<sequence>MADATRRTQVCITVCVHVLHATPFDGRPGLVARQHCGQARFITPLAARRKPRGGLRHSHWQSPFTPTCPARAQWPPISPPPGTWHQTCVHCNGQPLTTCKKQMSSPVGKLSAPP</sequence>
<gene>
    <name evidence="1" type="ORF">CERZMDRAFT_118009</name>
</gene>
<proteinExistence type="predicted"/>